<dbReference type="PANTHER" id="PTHR43791">
    <property type="entry name" value="PERMEASE-RELATED"/>
    <property type="match status" value="1"/>
</dbReference>
<accession>A0A9P7QV82</accession>
<evidence type="ECO:0000256" key="7">
    <source>
        <dbReference type="ARBA" id="ARBA00022989"/>
    </source>
</evidence>
<reference evidence="12" key="1">
    <citation type="submission" date="2021-05" db="EMBL/GenBank/DDBJ databases">
        <title>Comparative genomics of three Colletotrichum scovillei strains and genetic complementation revealed genes involved fungal growth and virulence on chili pepper.</title>
        <authorList>
            <person name="Hsieh D.-K."/>
            <person name="Chuang S.-C."/>
            <person name="Chen C.-Y."/>
            <person name="Chao Y.-T."/>
            <person name="Lu M.-Y.J."/>
            <person name="Lee M.-H."/>
            <person name="Shih M.-C."/>
        </authorList>
    </citation>
    <scope>NUCLEOTIDE SEQUENCE</scope>
    <source>
        <strain evidence="12">Coll-153</strain>
    </source>
</reference>
<feature type="transmembrane region" description="Helical" evidence="10">
    <location>
        <begin position="141"/>
        <end position="163"/>
    </location>
</feature>
<dbReference type="GO" id="GO:0008171">
    <property type="term" value="F:O-methyltransferase activity"/>
    <property type="evidence" value="ECO:0007669"/>
    <property type="project" value="InterPro"/>
</dbReference>
<keyword evidence="8 10" id="KW-0472">Membrane</keyword>
<comment type="subcellular location">
    <subcellularLocation>
        <location evidence="1">Membrane</location>
        <topology evidence="1">Multi-pass membrane protein</topology>
    </subcellularLocation>
</comment>
<feature type="transmembrane region" description="Helical" evidence="10">
    <location>
        <begin position="341"/>
        <end position="360"/>
    </location>
</feature>
<feature type="domain" description="Major facilitator superfamily (MFS) profile" evidence="11">
    <location>
        <begin position="49"/>
        <end position="464"/>
    </location>
</feature>
<name>A0A9P7QV82_9PEZI</name>
<protein>
    <submittedName>
        <fullName evidence="12">Major facilitator superfamily transporter</fullName>
    </submittedName>
</protein>
<dbReference type="GO" id="GO:0022857">
    <property type="term" value="F:transmembrane transporter activity"/>
    <property type="evidence" value="ECO:0007669"/>
    <property type="project" value="InterPro"/>
</dbReference>
<evidence type="ECO:0000256" key="5">
    <source>
        <dbReference type="ARBA" id="ARBA00022691"/>
    </source>
</evidence>
<evidence type="ECO:0000259" key="11">
    <source>
        <dbReference type="PROSITE" id="PS50850"/>
    </source>
</evidence>
<dbReference type="AlphaFoldDB" id="A0A9P7QV82"/>
<dbReference type="InterPro" id="IPR020846">
    <property type="entry name" value="MFS_dom"/>
</dbReference>
<dbReference type="InterPro" id="IPR036259">
    <property type="entry name" value="MFS_trans_sf"/>
</dbReference>
<keyword evidence="7 10" id="KW-1133">Transmembrane helix</keyword>
<evidence type="ECO:0000256" key="1">
    <source>
        <dbReference type="ARBA" id="ARBA00004141"/>
    </source>
</evidence>
<keyword evidence="5" id="KW-0949">S-adenosyl-L-methionine</keyword>
<sequence>MSAQINLPPEKAVDTPANDNSGTDSPSEVELEQDVVNEKSLLRKLDLKLLPAVGILYLLSFLDRSNVGNARIEGLTTDLNMSGNQYLTGLTLYFIGYVLFEIPCNIILKRTTPRFWLPTLTIAWGIVATLMGIVTNMAGFFVARFFLGVTESGLFPGVVYYFSMWYKRRERQFRISLFFSAASLAGAFGGILAWGIGHMRVVWDNGWRWIFILEGIATVVIALGAYWFIQNYPDTAKFVSEKERRFIRARLASDSDATHNEKFSWSNVMDAIKDPKCWLYGLGFHTMSLPLYTFSLFIPTIIKNLGYTAAVAQLLTIPPYAVAFVTTLTVAIYSERTGRRAFFIMGSSAVAAIGYIILLANSDPVGKPGVSYLGTFFAAAGIYPATALVLSWPAINVSGQTKRAVGNAMQITIGNLGAVLGTQLYRANDGPRYIVGHSFALGYLLANIIVCGILYFVLKGENKRREVIAPEVQAIGDLEDWPVFIRISASPRSEDALAKDELAERPVVLSQVLLPTNLHEKSKLARPGRREHLYMATIDELSVKSLMRQNVAMNHRKSACHLLGFMIRVRSATTASFGSPKDMTPAGKPAMVQSIAPDFCSSANDSKSVAHLANTIGTLGTSFLPNDEQGRLALLKQTRSLLQALETPRETMIKHCWAQPAVTFVIATGIESGLFEYLVQNPGPKTVDHLSKALRFDIDILSRTLRHLCSMGYLKEVGPDEYNGTNFTRSLSLPIIAGGYPCLVESCWPTFSNFPLYLKKHDWSISADPREGPMQDVIGKDNNFFKHMMTNHPAGEFQNHMAGYRQGRPSWMDDGFFPVSERLVKGAESSPEAAFLVDIGGSIGHDLDEFCRKHPTAPGRHILQDLEYVLSQIQKVDPKIEPMSYDFHTEQPIKGARAYYMHSVLHDWTDDVCGSILSRVTEAMTPGYSKLLINENVIPSIGADWQATALDMMMMTLFSSRERTEEQWRKLLEPAGLKIVKIWSAGEGVESLIECELA</sequence>
<feature type="region of interest" description="Disordered" evidence="9">
    <location>
        <begin position="1"/>
        <end position="30"/>
    </location>
</feature>
<evidence type="ECO:0000256" key="6">
    <source>
        <dbReference type="ARBA" id="ARBA00022692"/>
    </source>
</evidence>
<feature type="transmembrane region" description="Helical" evidence="10">
    <location>
        <begin position="437"/>
        <end position="458"/>
    </location>
</feature>
<organism evidence="12 13">
    <name type="scientific">Colletotrichum scovillei</name>
    <dbReference type="NCBI Taxonomy" id="1209932"/>
    <lineage>
        <taxon>Eukaryota</taxon>
        <taxon>Fungi</taxon>
        <taxon>Dikarya</taxon>
        <taxon>Ascomycota</taxon>
        <taxon>Pezizomycotina</taxon>
        <taxon>Sordariomycetes</taxon>
        <taxon>Hypocreomycetidae</taxon>
        <taxon>Glomerellales</taxon>
        <taxon>Glomerellaceae</taxon>
        <taxon>Colletotrichum</taxon>
        <taxon>Colletotrichum acutatum species complex</taxon>
    </lineage>
</organism>
<evidence type="ECO:0000256" key="9">
    <source>
        <dbReference type="SAM" id="MobiDB-lite"/>
    </source>
</evidence>
<dbReference type="SUPFAM" id="SSF53335">
    <property type="entry name" value="S-adenosyl-L-methionine-dependent methyltransferases"/>
    <property type="match status" value="1"/>
</dbReference>
<dbReference type="GO" id="GO:0016020">
    <property type="term" value="C:membrane"/>
    <property type="evidence" value="ECO:0007669"/>
    <property type="project" value="UniProtKB-SubCell"/>
</dbReference>
<dbReference type="CDD" id="cd17327">
    <property type="entry name" value="MFS_FEN2_like"/>
    <property type="match status" value="1"/>
</dbReference>
<dbReference type="PROSITE" id="PS50850">
    <property type="entry name" value="MFS"/>
    <property type="match status" value="1"/>
</dbReference>
<dbReference type="PROSITE" id="PS51683">
    <property type="entry name" value="SAM_OMT_II"/>
    <property type="match status" value="1"/>
</dbReference>
<evidence type="ECO:0000256" key="10">
    <source>
        <dbReference type="SAM" id="Phobius"/>
    </source>
</evidence>
<evidence type="ECO:0000256" key="4">
    <source>
        <dbReference type="ARBA" id="ARBA00022679"/>
    </source>
</evidence>
<dbReference type="Proteomes" id="UP000699042">
    <property type="component" value="Unassembled WGS sequence"/>
</dbReference>
<comment type="caution">
    <text evidence="12">The sequence shown here is derived from an EMBL/GenBank/DDBJ whole genome shotgun (WGS) entry which is preliminary data.</text>
</comment>
<dbReference type="FunFam" id="1.20.1250.20:FF:000068">
    <property type="entry name" value="MFS general substrate transporter"/>
    <property type="match status" value="1"/>
</dbReference>
<dbReference type="Pfam" id="PF00891">
    <property type="entry name" value="Methyltransf_2"/>
    <property type="match status" value="1"/>
</dbReference>
<feature type="compositionally biased region" description="Polar residues" evidence="9">
    <location>
        <begin position="17"/>
        <end position="26"/>
    </location>
</feature>
<gene>
    <name evidence="12" type="ORF">JMJ77_010000</name>
</gene>
<feature type="transmembrane region" description="Helical" evidence="10">
    <location>
        <begin position="277"/>
        <end position="298"/>
    </location>
</feature>
<keyword evidence="6 10" id="KW-0812">Transmembrane</keyword>
<evidence type="ECO:0000313" key="12">
    <source>
        <dbReference type="EMBL" id="KAG7040896.1"/>
    </source>
</evidence>
<feature type="transmembrane region" description="Helical" evidence="10">
    <location>
        <begin position="310"/>
        <end position="334"/>
    </location>
</feature>
<dbReference type="EMBL" id="JAESDN010000017">
    <property type="protein sequence ID" value="KAG7040896.1"/>
    <property type="molecule type" value="Genomic_DNA"/>
</dbReference>
<evidence type="ECO:0000256" key="8">
    <source>
        <dbReference type="ARBA" id="ARBA00023136"/>
    </source>
</evidence>
<dbReference type="InterPro" id="IPR036390">
    <property type="entry name" value="WH_DNA-bd_sf"/>
</dbReference>
<feature type="transmembrane region" description="Helical" evidence="10">
    <location>
        <begin position="209"/>
        <end position="229"/>
    </location>
</feature>
<dbReference type="Gene3D" id="3.40.50.150">
    <property type="entry name" value="Vaccinia Virus protein VP39"/>
    <property type="match status" value="1"/>
</dbReference>
<keyword evidence="3" id="KW-0489">Methyltransferase</keyword>
<dbReference type="SUPFAM" id="SSF46785">
    <property type="entry name" value="Winged helix' DNA-binding domain"/>
    <property type="match status" value="1"/>
</dbReference>
<dbReference type="PANTHER" id="PTHR43791:SF22">
    <property type="entry name" value="TRANSPORTER, PUTATIVE (AFU_ORTHOLOGUE AFUA_6G11320)-RELATED"/>
    <property type="match status" value="1"/>
</dbReference>
<dbReference type="Gene3D" id="1.20.1250.20">
    <property type="entry name" value="MFS general substrate transporter like domains"/>
    <property type="match status" value="2"/>
</dbReference>
<feature type="transmembrane region" description="Helical" evidence="10">
    <location>
        <begin position="87"/>
        <end position="108"/>
    </location>
</feature>
<keyword evidence="4" id="KW-0808">Transferase</keyword>
<feature type="transmembrane region" description="Helical" evidence="10">
    <location>
        <begin position="115"/>
        <end position="135"/>
    </location>
</feature>
<dbReference type="InterPro" id="IPR001077">
    <property type="entry name" value="COMT_C"/>
</dbReference>
<keyword evidence="2" id="KW-0813">Transport</keyword>
<dbReference type="Gene3D" id="1.10.10.10">
    <property type="entry name" value="Winged helix-like DNA-binding domain superfamily/Winged helix DNA-binding domain"/>
    <property type="match status" value="1"/>
</dbReference>
<evidence type="ECO:0000256" key="3">
    <source>
        <dbReference type="ARBA" id="ARBA00022603"/>
    </source>
</evidence>
<dbReference type="InterPro" id="IPR011701">
    <property type="entry name" value="MFS"/>
</dbReference>
<dbReference type="Pfam" id="PF07690">
    <property type="entry name" value="MFS_1"/>
    <property type="match status" value="1"/>
</dbReference>
<keyword evidence="13" id="KW-1185">Reference proteome</keyword>
<feature type="transmembrane region" description="Helical" evidence="10">
    <location>
        <begin position="175"/>
        <end position="197"/>
    </location>
</feature>
<dbReference type="InterPro" id="IPR036388">
    <property type="entry name" value="WH-like_DNA-bd_sf"/>
</dbReference>
<dbReference type="InterPro" id="IPR016461">
    <property type="entry name" value="COMT-like"/>
</dbReference>
<dbReference type="SUPFAM" id="SSF103473">
    <property type="entry name" value="MFS general substrate transporter"/>
    <property type="match status" value="1"/>
</dbReference>
<evidence type="ECO:0000256" key="2">
    <source>
        <dbReference type="ARBA" id="ARBA00022448"/>
    </source>
</evidence>
<feature type="transmembrane region" description="Helical" evidence="10">
    <location>
        <begin position="372"/>
        <end position="392"/>
    </location>
</feature>
<dbReference type="InterPro" id="IPR029063">
    <property type="entry name" value="SAM-dependent_MTases_sf"/>
</dbReference>
<evidence type="ECO:0000313" key="13">
    <source>
        <dbReference type="Proteomes" id="UP000699042"/>
    </source>
</evidence>
<dbReference type="FunFam" id="1.20.1250.20:FF:000034">
    <property type="entry name" value="MFS general substrate transporter"/>
    <property type="match status" value="1"/>
</dbReference>
<dbReference type="GO" id="GO:0032259">
    <property type="term" value="P:methylation"/>
    <property type="evidence" value="ECO:0007669"/>
    <property type="project" value="UniProtKB-KW"/>
</dbReference>
<proteinExistence type="predicted"/>